<name>A0ABX9W968_9ACTN</name>
<reference evidence="3 4" key="1">
    <citation type="submission" date="2018-11" db="EMBL/GenBank/DDBJ databases">
        <title>Micromonospora sp. PPF5-17, a new actinomycetes isolated from a hot spring soil.</title>
        <authorList>
            <person name="Thawai C."/>
        </authorList>
    </citation>
    <scope>NUCLEOTIDE SEQUENCE [LARGE SCALE GENOMIC DNA]</scope>
    <source>
        <strain evidence="3 4">PPF5-17</strain>
    </source>
</reference>
<evidence type="ECO:0000256" key="1">
    <source>
        <dbReference type="ARBA" id="ARBA00023002"/>
    </source>
</evidence>
<dbReference type="Gene3D" id="3.20.20.30">
    <property type="entry name" value="Luciferase-like domain"/>
    <property type="match status" value="1"/>
</dbReference>
<evidence type="ECO:0000259" key="2">
    <source>
        <dbReference type="Pfam" id="PF00296"/>
    </source>
</evidence>
<dbReference type="NCBIfam" id="TIGR03559">
    <property type="entry name" value="F420_Rv3520c"/>
    <property type="match status" value="1"/>
</dbReference>
<keyword evidence="4" id="KW-1185">Reference proteome</keyword>
<dbReference type="Proteomes" id="UP000280698">
    <property type="component" value="Unassembled WGS sequence"/>
</dbReference>
<sequence>MRLGLSLGYQTAWSTPADHLALAQEADRLGYSVVWAAEAYGSDSPSMLAWMAGQTERIDVGSAVMQIPARTPAMTAMTAATIDALSGGRFRLGLGVSGPQVSEGWHGVRFAKPLARTREYVDIVKLAVARKEVAYSGEHYTLPLPDGPGKALRLGFHPPREHIPIYLAAVGPKNLELAGEIADGWLAVFYAPEFAEEQLASVRAGRAKAGKELAGFDVVPSVPVVVGDDIATCAELVRWYAALYVGGMGSRQQNFYNQLATRMGYGDAAREVQELYLAKRQRDAAAAVPMEFIDRTSLLGPKERIAERLREYAAAGVTTLSVTLFVADRDSGVQTLRTVAEALELSGVGE</sequence>
<feature type="domain" description="Luciferase-like" evidence="2">
    <location>
        <begin position="14"/>
        <end position="318"/>
    </location>
</feature>
<gene>
    <name evidence="3" type="ORF">EFE23_25285</name>
</gene>
<dbReference type="RefSeq" id="WP_123243414.1">
    <property type="nucleotide sequence ID" value="NZ_JAAHBY010000116.1"/>
</dbReference>
<dbReference type="InterPro" id="IPR019951">
    <property type="entry name" value="F420_OxRdatse_Rv3520c_pred"/>
</dbReference>
<accession>A0ABX9W968</accession>
<comment type="caution">
    <text evidence="3">The sequence shown here is derived from an EMBL/GenBank/DDBJ whole genome shotgun (WGS) entry which is preliminary data.</text>
</comment>
<dbReference type="EMBL" id="RJLN01000116">
    <property type="protein sequence ID" value="RNL89019.1"/>
    <property type="molecule type" value="Genomic_DNA"/>
</dbReference>
<protein>
    <submittedName>
        <fullName evidence="3">LLM class F420-dependent oxidoreductase</fullName>
    </submittedName>
</protein>
<dbReference type="PANTHER" id="PTHR43244">
    <property type="match status" value="1"/>
</dbReference>
<proteinExistence type="predicted"/>
<dbReference type="InterPro" id="IPR011251">
    <property type="entry name" value="Luciferase-like_dom"/>
</dbReference>
<evidence type="ECO:0000313" key="3">
    <source>
        <dbReference type="EMBL" id="RNL89019.1"/>
    </source>
</evidence>
<dbReference type="PANTHER" id="PTHR43244:SF1">
    <property type="entry name" value="5,10-METHYLENETETRAHYDROMETHANOPTERIN REDUCTASE"/>
    <property type="match status" value="1"/>
</dbReference>
<dbReference type="CDD" id="cd01097">
    <property type="entry name" value="Tetrahydromethanopterin_reductase"/>
    <property type="match status" value="1"/>
</dbReference>
<dbReference type="InterPro" id="IPR036661">
    <property type="entry name" value="Luciferase-like_sf"/>
</dbReference>
<dbReference type="InterPro" id="IPR050564">
    <property type="entry name" value="F420-G6PD/mer"/>
</dbReference>
<keyword evidence="1" id="KW-0560">Oxidoreductase</keyword>
<organism evidence="3 4">
    <name type="scientific">Micromonospora solifontis</name>
    <dbReference type="NCBI Taxonomy" id="2487138"/>
    <lineage>
        <taxon>Bacteria</taxon>
        <taxon>Bacillati</taxon>
        <taxon>Actinomycetota</taxon>
        <taxon>Actinomycetes</taxon>
        <taxon>Micromonosporales</taxon>
        <taxon>Micromonosporaceae</taxon>
        <taxon>Micromonospora</taxon>
    </lineage>
</organism>
<evidence type="ECO:0000313" key="4">
    <source>
        <dbReference type="Proteomes" id="UP000280698"/>
    </source>
</evidence>
<dbReference type="Pfam" id="PF00296">
    <property type="entry name" value="Bac_luciferase"/>
    <property type="match status" value="1"/>
</dbReference>
<dbReference type="SUPFAM" id="SSF51679">
    <property type="entry name" value="Bacterial luciferase-like"/>
    <property type="match status" value="1"/>
</dbReference>